<name>A0A4R3UQ30_9BURK</name>
<dbReference type="RefSeq" id="WP_132477964.1">
    <property type="nucleotide sequence ID" value="NZ_JBHRVM010000001.1"/>
</dbReference>
<dbReference type="AlphaFoldDB" id="A0A4R3UQ30"/>
<reference evidence="1 2" key="1">
    <citation type="submission" date="2019-03" db="EMBL/GenBank/DDBJ databases">
        <title>Genomic Encyclopedia of Type Strains, Phase IV (KMG-IV): sequencing the most valuable type-strain genomes for metagenomic binning, comparative biology and taxonomic classification.</title>
        <authorList>
            <person name="Goeker M."/>
        </authorList>
    </citation>
    <scope>NUCLEOTIDE SEQUENCE [LARGE SCALE GENOMIC DNA]</scope>
    <source>
        <strain evidence="1 2">DSM 100048</strain>
    </source>
</reference>
<dbReference type="EMBL" id="SMBX01000010">
    <property type="protein sequence ID" value="TCU93926.1"/>
    <property type="molecule type" value="Genomic_DNA"/>
</dbReference>
<sequence>MPAAQQIDRQQLQQALIASGCRLSLDDALANPTIARCLRLTAQAMQRHTPDATTAPQSTDSRELAWARRLLSMAGTTDFARLRAGDLDKETS</sequence>
<accession>A0A4R3UQ30</accession>
<comment type="caution">
    <text evidence="1">The sequence shown here is derived from an EMBL/GenBank/DDBJ whole genome shotgun (WGS) entry which is preliminary data.</text>
</comment>
<evidence type="ECO:0000313" key="2">
    <source>
        <dbReference type="Proteomes" id="UP000294692"/>
    </source>
</evidence>
<dbReference type="Proteomes" id="UP000294692">
    <property type="component" value="Unassembled WGS sequence"/>
</dbReference>
<keyword evidence="2" id="KW-1185">Reference proteome</keyword>
<proteinExistence type="predicted"/>
<protein>
    <submittedName>
        <fullName evidence="1">Uncharacterized protein</fullName>
    </submittedName>
</protein>
<organism evidence="1 2">
    <name type="scientific">Paracandidimonas soli</name>
    <dbReference type="NCBI Taxonomy" id="1917182"/>
    <lineage>
        <taxon>Bacteria</taxon>
        <taxon>Pseudomonadati</taxon>
        <taxon>Pseudomonadota</taxon>
        <taxon>Betaproteobacteria</taxon>
        <taxon>Burkholderiales</taxon>
        <taxon>Alcaligenaceae</taxon>
        <taxon>Paracandidimonas</taxon>
    </lineage>
</organism>
<evidence type="ECO:0000313" key="1">
    <source>
        <dbReference type="EMBL" id="TCU93926.1"/>
    </source>
</evidence>
<gene>
    <name evidence="1" type="ORF">EV686_11094</name>
</gene>